<evidence type="ECO:0000256" key="5">
    <source>
        <dbReference type="ARBA" id="ARBA00022737"/>
    </source>
</evidence>
<dbReference type="PROSITE" id="PS50115">
    <property type="entry name" value="ARFGAP"/>
    <property type="match status" value="1"/>
</dbReference>
<dbReference type="Gene3D" id="1.10.220.150">
    <property type="entry name" value="Arf GTPase activating protein"/>
    <property type="match status" value="1"/>
</dbReference>
<dbReference type="GO" id="GO:0005096">
    <property type="term" value="F:GTPase activator activity"/>
    <property type="evidence" value="ECO:0007669"/>
    <property type="project" value="UniProtKB-KW"/>
</dbReference>
<accession>A0A443R7D1</accession>
<keyword evidence="4" id="KW-0479">Metal-binding</keyword>
<evidence type="ECO:0000256" key="1">
    <source>
        <dbReference type="ARBA" id="ARBA00004496"/>
    </source>
</evidence>
<dbReference type="PANTHER" id="PTHR46021">
    <property type="entry name" value="ARF-GAP WITH DUAL PH DOMAIN-CONTAINING PROTEIN 1-LIKE PROTEIN"/>
    <property type="match status" value="1"/>
</dbReference>
<dbReference type="Pfam" id="PF00169">
    <property type="entry name" value="PH"/>
    <property type="match status" value="2"/>
</dbReference>
<dbReference type="InterPro" id="IPR037851">
    <property type="entry name" value="PH2_ADAP"/>
</dbReference>
<comment type="subcellular location">
    <subcellularLocation>
        <location evidence="1">Cytoplasm</location>
    </subcellularLocation>
</comment>
<dbReference type="InterPro" id="IPR037278">
    <property type="entry name" value="ARFGAP/RecO"/>
</dbReference>
<dbReference type="PANTHER" id="PTHR46021:SF2">
    <property type="entry name" value="ARF-GAP WITH DUAL PH DOMAIN-CONTAINING PROTEIN 1"/>
    <property type="match status" value="1"/>
</dbReference>
<dbReference type="SMART" id="SM00233">
    <property type="entry name" value="PH"/>
    <property type="match status" value="2"/>
</dbReference>
<evidence type="ECO:0000259" key="9">
    <source>
        <dbReference type="PROSITE" id="PS50003"/>
    </source>
</evidence>
<dbReference type="FunFam" id="2.30.29.30:FF:000080">
    <property type="entry name" value="Arf-GAP with dual PH domain-containing protein 1"/>
    <property type="match status" value="1"/>
</dbReference>
<proteinExistence type="predicted"/>
<evidence type="ECO:0000313" key="11">
    <source>
        <dbReference type="EMBL" id="RWS11162.1"/>
    </source>
</evidence>
<dbReference type="InterPro" id="IPR011993">
    <property type="entry name" value="PH-like_dom_sf"/>
</dbReference>
<dbReference type="STRING" id="1965070.A0A443R7D1"/>
<dbReference type="AlphaFoldDB" id="A0A443R7D1"/>
<dbReference type="SUPFAM" id="SSF50729">
    <property type="entry name" value="PH domain-like"/>
    <property type="match status" value="2"/>
</dbReference>
<dbReference type="CDD" id="cd01251">
    <property type="entry name" value="PH2_ADAP"/>
    <property type="match status" value="1"/>
</dbReference>
<evidence type="ECO:0000259" key="10">
    <source>
        <dbReference type="PROSITE" id="PS50115"/>
    </source>
</evidence>
<keyword evidence="7" id="KW-0862">Zinc</keyword>
<dbReference type="Gene3D" id="2.30.29.30">
    <property type="entry name" value="Pleckstrin-homology domain (PH domain)/Phosphotyrosine-binding domain (PTB)"/>
    <property type="match status" value="2"/>
</dbReference>
<evidence type="ECO:0000256" key="6">
    <source>
        <dbReference type="ARBA" id="ARBA00022771"/>
    </source>
</evidence>
<dbReference type="InterPro" id="IPR037849">
    <property type="entry name" value="PH1_ADAP"/>
</dbReference>
<dbReference type="SUPFAM" id="SSF57863">
    <property type="entry name" value="ArfGap/RecO-like zinc finger"/>
    <property type="match status" value="1"/>
</dbReference>
<keyword evidence="2" id="KW-0343">GTPase activation</keyword>
<dbReference type="InterPro" id="IPR001164">
    <property type="entry name" value="ArfGAP_dom"/>
</dbReference>
<organism evidence="11 12">
    <name type="scientific">Dinothrombium tinctorium</name>
    <dbReference type="NCBI Taxonomy" id="1965070"/>
    <lineage>
        <taxon>Eukaryota</taxon>
        <taxon>Metazoa</taxon>
        <taxon>Ecdysozoa</taxon>
        <taxon>Arthropoda</taxon>
        <taxon>Chelicerata</taxon>
        <taxon>Arachnida</taxon>
        <taxon>Acari</taxon>
        <taxon>Acariformes</taxon>
        <taxon>Trombidiformes</taxon>
        <taxon>Prostigmata</taxon>
        <taxon>Anystina</taxon>
        <taxon>Parasitengona</taxon>
        <taxon>Trombidioidea</taxon>
        <taxon>Trombidiidae</taxon>
        <taxon>Dinothrombium</taxon>
    </lineage>
</organism>
<keyword evidence="6 8" id="KW-0863">Zinc-finger</keyword>
<dbReference type="InterPro" id="IPR052589">
    <property type="entry name" value="Arf-GAP_dual-PH_domain"/>
</dbReference>
<dbReference type="PROSITE" id="PS50003">
    <property type="entry name" value="PH_DOMAIN"/>
    <property type="match status" value="2"/>
</dbReference>
<sequence>MFNFKDPLWASTTFGVFLCTQCASIHRQLTVSISRVKSLKLDNLEQSHVAVMEENGNKVAKDKYEKFVPPYYRRPKHDDVQVLKEQWIRAKYERREFMQPASACYAQNVMEGTLMKRGKKDGKFYPRLFVLSQAEGTLKYYVNENKNPKTVINVEYLNATFCDKVMNPNGLQLTYLKDGYTRSIFVYTEKGKDIVDWYTAIRAARLARLQVAFPTKKIEELVPFLTRDFIMEGELHKTGPRVGDTYKKRWFILDDRKLMYMEHPLDPYPKGEIFLGEKYQGYSVKPGIPPALKEYKFGFTLITPERTWLIGAETEEIRENWINAINSVIEKQPQPQDYSESWKNDLRNSYSYKKSRNSDRNSGSSFSGTLRKGKNFFSFA</sequence>
<dbReference type="Proteomes" id="UP000285301">
    <property type="component" value="Unassembled WGS sequence"/>
</dbReference>
<feature type="domain" description="PH" evidence="9">
    <location>
        <begin position="228"/>
        <end position="330"/>
    </location>
</feature>
<feature type="domain" description="PH" evidence="9">
    <location>
        <begin position="107"/>
        <end position="206"/>
    </location>
</feature>
<evidence type="ECO:0000313" key="12">
    <source>
        <dbReference type="Proteomes" id="UP000285301"/>
    </source>
</evidence>
<name>A0A443R7D1_9ACAR</name>
<keyword evidence="12" id="KW-1185">Reference proteome</keyword>
<dbReference type="GO" id="GO:0008270">
    <property type="term" value="F:zinc ion binding"/>
    <property type="evidence" value="ECO:0007669"/>
    <property type="project" value="UniProtKB-KW"/>
</dbReference>
<dbReference type="PRINTS" id="PR00405">
    <property type="entry name" value="REVINTRACTNG"/>
</dbReference>
<dbReference type="SMART" id="SM00105">
    <property type="entry name" value="ArfGap"/>
    <property type="match status" value="1"/>
</dbReference>
<dbReference type="EMBL" id="NCKU01001819">
    <property type="protein sequence ID" value="RWS11162.1"/>
    <property type="molecule type" value="Genomic_DNA"/>
</dbReference>
<dbReference type="GO" id="GO:1902936">
    <property type="term" value="F:phosphatidylinositol bisphosphate binding"/>
    <property type="evidence" value="ECO:0007669"/>
    <property type="project" value="InterPro"/>
</dbReference>
<evidence type="ECO:0000256" key="7">
    <source>
        <dbReference type="ARBA" id="ARBA00022833"/>
    </source>
</evidence>
<comment type="caution">
    <text evidence="11">The sequence shown here is derived from an EMBL/GenBank/DDBJ whole genome shotgun (WGS) entry which is preliminary data.</text>
</comment>
<dbReference type="GO" id="GO:0005737">
    <property type="term" value="C:cytoplasm"/>
    <property type="evidence" value="ECO:0007669"/>
    <property type="project" value="UniProtKB-SubCell"/>
</dbReference>
<dbReference type="GO" id="GO:0005886">
    <property type="term" value="C:plasma membrane"/>
    <property type="evidence" value="ECO:0007669"/>
    <property type="project" value="TreeGrafter"/>
</dbReference>
<feature type="domain" description="Arf-GAP" evidence="10">
    <location>
        <begin position="1"/>
        <end position="105"/>
    </location>
</feature>
<dbReference type="InterPro" id="IPR001849">
    <property type="entry name" value="PH_domain"/>
</dbReference>
<evidence type="ECO:0000256" key="2">
    <source>
        <dbReference type="ARBA" id="ARBA00022468"/>
    </source>
</evidence>
<reference evidence="11 12" key="1">
    <citation type="journal article" date="2018" name="Gigascience">
        <title>Genomes of trombidid mites reveal novel predicted allergens and laterally-transferred genes associated with secondary metabolism.</title>
        <authorList>
            <person name="Dong X."/>
            <person name="Chaisiri K."/>
            <person name="Xia D."/>
            <person name="Armstrong S.D."/>
            <person name="Fang Y."/>
            <person name="Donnelly M.J."/>
            <person name="Kadowaki T."/>
            <person name="McGarry J.W."/>
            <person name="Darby A.C."/>
            <person name="Makepeace B.L."/>
        </authorList>
    </citation>
    <scope>NUCLEOTIDE SEQUENCE [LARGE SCALE GENOMIC DNA]</scope>
    <source>
        <strain evidence="11">UoL-WK</strain>
    </source>
</reference>
<evidence type="ECO:0000256" key="3">
    <source>
        <dbReference type="ARBA" id="ARBA00022490"/>
    </source>
</evidence>
<evidence type="ECO:0000256" key="8">
    <source>
        <dbReference type="PROSITE-ProRule" id="PRU00288"/>
    </source>
</evidence>
<evidence type="ECO:0000256" key="4">
    <source>
        <dbReference type="ARBA" id="ARBA00022723"/>
    </source>
</evidence>
<keyword evidence="5" id="KW-0677">Repeat</keyword>
<dbReference type="FunFam" id="2.30.29.30:FF:000099">
    <property type="entry name" value="Arf-GAP with dual PH domain-containing protein 1"/>
    <property type="match status" value="1"/>
</dbReference>
<dbReference type="InterPro" id="IPR038508">
    <property type="entry name" value="ArfGAP_dom_sf"/>
</dbReference>
<dbReference type="Pfam" id="PF01412">
    <property type="entry name" value="ArfGap"/>
    <property type="match status" value="1"/>
</dbReference>
<dbReference type="CDD" id="cd13252">
    <property type="entry name" value="PH1_ADAP"/>
    <property type="match status" value="1"/>
</dbReference>
<dbReference type="GO" id="GO:0005547">
    <property type="term" value="F:phosphatidylinositol-3,4,5-trisphosphate binding"/>
    <property type="evidence" value="ECO:0007669"/>
    <property type="project" value="TreeGrafter"/>
</dbReference>
<dbReference type="OrthoDB" id="10266696at2759"/>
<protein>
    <submittedName>
        <fullName evidence="11">Arf-GAP with dual PH domain-containing 2-like protein</fullName>
    </submittedName>
</protein>
<keyword evidence="3" id="KW-0963">Cytoplasm</keyword>
<gene>
    <name evidence="11" type="ORF">B4U79_01426</name>
</gene>